<dbReference type="RefSeq" id="WP_102951783.1">
    <property type="nucleotide sequence ID" value="NZ_CP024847.1"/>
</dbReference>
<dbReference type="InterPro" id="IPR036388">
    <property type="entry name" value="WH-like_DNA-bd_sf"/>
</dbReference>
<evidence type="ECO:0000313" key="1">
    <source>
        <dbReference type="EMBL" id="AUR52492.1"/>
    </source>
</evidence>
<proteinExistence type="predicted"/>
<sequence length="498" mass="58500">MSYNAINDYLESFKFTTKTQDIIAYVTNRHHQPLALSPKFKEVFNIAEIEETLFFSTQKTDKNSSPFFYRFQKTLIEQEQQVLNNKLHHIFLQVINQTTSSKLYIVHKFPIIIDSVVQAIYTCMLPYGFPRIPDLTFITFNTNHYARPLTSEYKLTEKQHLILFFLIRNHSYAEISSWMSAFGHTISVARVNEHIINLKQIFNVDTRVELIDKALEKGYYSEVPLGLLQEGSYLIDDFLFKLKVVQDYSIPVATPEYIKPTTPERNRILYLQEAKLITQDISNHIDKISQFYFHLDTPVYFFDDKKTLIAQTEYCMSLGLDFHESKFLQEIISVPTETNNSKYLQVIQVNKAVKIFIVYKDTIINEFKEIIGYSIRISPYIMPSIPLIMEKVFNVVKLPYSSVPEEIIFTKKQLFVIYFYIRNFWNQRISQILSEIGFKMTSGRVNEHLANIKSKLKINAKNQLLDRAIAMNHHFIPRELIKTGLFNINDTEIDKWIC</sequence>
<dbReference type="GO" id="GO:0006355">
    <property type="term" value="P:regulation of DNA-templated transcription"/>
    <property type="evidence" value="ECO:0007669"/>
    <property type="project" value="InterPro"/>
</dbReference>
<keyword evidence="2" id="KW-1185">Reference proteome</keyword>
<evidence type="ECO:0000313" key="2">
    <source>
        <dbReference type="Proteomes" id="UP000236655"/>
    </source>
</evidence>
<dbReference type="EMBL" id="CP024847">
    <property type="protein sequence ID" value="AUR52492.1"/>
    <property type="molecule type" value="Genomic_DNA"/>
</dbReference>
<dbReference type="SUPFAM" id="SSF46894">
    <property type="entry name" value="C-terminal effector domain of the bipartite response regulators"/>
    <property type="match status" value="1"/>
</dbReference>
<reference evidence="2" key="1">
    <citation type="submission" date="2017-11" db="EMBL/GenBank/DDBJ databases">
        <authorList>
            <person name="Chan K.G."/>
            <person name="Lee L.S."/>
        </authorList>
    </citation>
    <scope>NUCLEOTIDE SEQUENCE [LARGE SCALE GENOMIC DNA]</scope>
    <source>
        <strain evidence="2">DSM 100970</strain>
    </source>
</reference>
<accession>A0A2I7N7U0</accession>
<organism evidence="1 2">
    <name type="scientific">Aquella oligotrophica</name>
    <dbReference type="NCBI Taxonomy" id="2067065"/>
    <lineage>
        <taxon>Bacteria</taxon>
        <taxon>Pseudomonadati</taxon>
        <taxon>Pseudomonadota</taxon>
        <taxon>Betaproteobacteria</taxon>
        <taxon>Neisseriales</taxon>
        <taxon>Neisseriaceae</taxon>
        <taxon>Aquella</taxon>
    </lineage>
</organism>
<dbReference type="KEGG" id="nba:CUN60_09340"/>
<dbReference type="AlphaFoldDB" id="A0A2I7N7U0"/>
<name>A0A2I7N7U0_9NEIS</name>
<dbReference type="Proteomes" id="UP000236655">
    <property type="component" value="Chromosome"/>
</dbReference>
<gene>
    <name evidence="1" type="ORF">CUN60_09340</name>
</gene>
<dbReference type="OrthoDB" id="9758570at2"/>
<dbReference type="Gene3D" id="1.10.10.10">
    <property type="entry name" value="Winged helix-like DNA-binding domain superfamily/Winged helix DNA-binding domain"/>
    <property type="match status" value="1"/>
</dbReference>
<dbReference type="GO" id="GO:0003677">
    <property type="term" value="F:DNA binding"/>
    <property type="evidence" value="ECO:0007669"/>
    <property type="project" value="InterPro"/>
</dbReference>
<dbReference type="InterPro" id="IPR016032">
    <property type="entry name" value="Sig_transdc_resp-reg_C-effctor"/>
</dbReference>
<protein>
    <submittedName>
        <fullName evidence="1">Uncharacterized protein</fullName>
    </submittedName>
</protein>